<reference evidence="1 2" key="2">
    <citation type="submission" date="2018-10" db="EMBL/GenBank/DDBJ databases">
        <title>Detection and isolation of Mycoplasma hominis as a predominant microorganism from pelvic cavity of patient with salpingitis and tubo-ovarian abscess.</title>
        <authorList>
            <person name="Guschin A.E."/>
            <person name="Khayrullina G.A."/>
            <person name="Rakovskaya I.V."/>
            <person name="Shelenkov A.A."/>
            <person name="Shagin D.A."/>
        </authorList>
    </citation>
    <scope>NUCLEOTIDE SEQUENCE [LARGE SCALE GENOMIC DNA]</scope>
    <source>
        <strain evidence="2">TOA</strain>
    </source>
</reference>
<protein>
    <submittedName>
        <fullName evidence="1">Uncharacterized protein</fullName>
    </submittedName>
</protein>
<dbReference type="AlphaFoldDB" id="A0A2K9YT89"/>
<sequence length="122" mass="14899">MKIKLFNKIINDEDKPKKTHLSWTEKFKLSLQKEKDNFKNSIQKTKDFFCNPKKFFKDYKENVLKPEWKGFVEGFKFENWPIVQAIKRLKNPKNNIKIKEEKIKIARWNFTENKDEDQTNDK</sequence>
<evidence type="ECO:0000313" key="2">
    <source>
        <dbReference type="Proteomes" id="UP000029712"/>
    </source>
</evidence>
<dbReference type="EMBL" id="CP033021">
    <property type="protein sequence ID" value="AYN65323.1"/>
    <property type="molecule type" value="Genomic_DNA"/>
</dbReference>
<proteinExistence type="predicted"/>
<gene>
    <name evidence="1" type="ORF">KN71_001220</name>
</gene>
<organism evidence="1 2">
    <name type="scientific">Metamycoplasma hominis</name>
    <name type="common">Mycoplasma hominis</name>
    <dbReference type="NCBI Taxonomy" id="2098"/>
    <lineage>
        <taxon>Bacteria</taxon>
        <taxon>Bacillati</taxon>
        <taxon>Mycoplasmatota</taxon>
        <taxon>Mycoplasmoidales</taxon>
        <taxon>Metamycoplasmataceae</taxon>
        <taxon>Metamycoplasma</taxon>
    </lineage>
</organism>
<name>A0A2K9YT89_METHO</name>
<reference evidence="1 2" key="1">
    <citation type="submission" date="2014-08" db="EMBL/GenBank/DDBJ databases">
        <authorList>
            <person name="Kuleshov K."/>
            <person name="Dedkov V."/>
            <person name="Markelov M."/>
            <person name="Pimkina E."/>
        </authorList>
    </citation>
    <scope>NUCLEOTIDE SEQUENCE [LARGE SCALE GENOMIC DNA]</scope>
    <source>
        <strain evidence="2">TOA</strain>
    </source>
</reference>
<accession>A0A2K9YT89</accession>
<dbReference type="GeneID" id="89679571"/>
<evidence type="ECO:0000313" key="1">
    <source>
        <dbReference type="EMBL" id="AYN65323.1"/>
    </source>
</evidence>
<dbReference type="RefSeq" id="WP_020002636.1">
    <property type="nucleotide sequence ID" value="NZ_CP009677.1"/>
</dbReference>
<dbReference type="Proteomes" id="UP000029712">
    <property type="component" value="Chromosome"/>
</dbReference>